<dbReference type="InterPro" id="IPR003961">
    <property type="entry name" value="FN3_dom"/>
</dbReference>
<dbReference type="InterPro" id="IPR008271">
    <property type="entry name" value="Ser/Thr_kinase_AS"/>
</dbReference>
<dbReference type="PANTHER" id="PTHR47633:SF9">
    <property type="entry name" value="NON-SPECIFIC SERINE_THREONINE PROTEIN KINASE"/>
    <property type="match status" value="1"/>
</dbReference>
<dbReference type="STRING" id="30732.ENSOMEP00000030219"/>
<dbReference type="Gene3D" id="1.10.510.10">
    <property type="entry name" value="Transferase(Phosphotransferase) domain 1"/>
    <property type="match status" value="1"/>
</dbReference>
<dbReference type="GO" id="GO:0005524">
    <property type="term" value="F:ATP binding"/>
    <property type="evidence" value="ECO:0007669"/>
    <property type="project" value="UniProtKB-UniRule"/>
</dbReference>
<dbReference type="Pfam" id="PF00041">
    <property type="entry name" value="fn3"/>
    <property type="match status" value="1"/>
</dbReference>
<dbReference type="InterPro" id="IPR013098">
    <property type="entry name" value="Ig_I-set"/>
</dbReference>
<evidence type="ECO:0000256" key="9">
    <source>
        <dbReference type="SAM" id="MobiDB-lite"/>
    </source>
</evidence>
<dbReference type="GeneID" id="112154026"/>
<dbReference type="FunFam" id="2.60.40.10:FF:000425">
    <property type="entry name" value="Myosin light chain kinase"/>
    <property type="match status" value="1"/>
</dbReference>
<evidence type="ECO:0000259" key="12">
    <source>
        <dbReference type="PROSITE" id="PS50853"/>
    </source>
</evidence>
<keyword evidence="3" id="KW-0963">Cytoplasm</keyword>
<dbReference type="SMART" id="SM00060">
    <property type="entry name" value="FN3"/>
    <property type="match status" value="1"/>
</dbReference>
<dbReference type="InterPro" id="IPR003598">
    <property type="entry name" value="Ig_sub2"/>
</dbReference>
<keyword evidence="4" id="KW-0677">Repeat</keyword>
<dbReference type="FunFam" id="2.60.40.10:FF:000107">
    <property type="entry name" value="Myosin, light chain kinase a"/>
    <property type="match status" value="1"/>
</dbReference>
<dbReference type="OrthoDB" id="6070751at2759"/>
<protein>
    <recommendedName>
        <fullName evidence="15">Myosin, light chain kinase 5</fullName>
    </recommendedName>
</protein>
<keyword evidence="5 8" id="KW-0547">Nucleotide-binding</keyword>
<keyword evidence="6 8" id="KW-0067">ATP-binding</keyword>
<dbReference type="Pfam" id="PF07679">
    <property type="entry name" value="I-set"/>
    <property type="match status" value="3"/>
</dbReference>
<evidence type="ECO:0008006" key="15">
    <source>
        <dbReference type="Google" id="ProtNLM"/>
    </source>
</evidence>
<name>A0A3B3DL62_ORYME</name>
<dbReference type="CDD" id="cd00063">
    <property type="entry name" value="FN3"/>
    <property type="match status" value="1"/>
</dbReference>
<accession>A0A3B3DL62</accession>
<feature type="region of interest" description="Disordered" evidence="9">
    <location>
        <begin position="179"/>
        <end position="199"/>
    </location>
</feature>
<dbReference type="InterPro" id="IPR013783">
    <property type="entry name" value="Ig-like_fold"/>
</dbReference>
<proteinExistence type="inferred from homology"/>
<dbReference type="InterPro" id="IPR036179">
    <property type="entry name" value="Ig-like_dom_sf"/>
</dbReference>
<dbReference type="PROSITE" id="PS00107">
    <property type="entry name" value="PROTEIN_KINASE_ATP"/>
    <property type="match status" value="1"/>
</dbReference>
<feature type="domain" description="Ig-like" evidence="11">
    <location>
        <begin position="67"/>
        <end position="151"/>
    </location>
</feature>
<dbReference type="SUPFAM" id="SSF48726">
    <property type="entry name" value="Immunoglobulin"/>
    <property type="match status" value="3"/>
</dbReference>
<evidence type="ECO:0000256" key="8">
    <source>
        <dbReference type="PROSITE-ProRule" id="PRU10141"/>
    </source>
</evidence>
<evidence type="ECO:0000313" key="14">
    <source>
        <dbReference type="Proteomes" id="UP000261560"/>
    </source>
</evidence>
<dbReference type="GO" id="GO:0003007">
    <property type="term" value="P:heart morphogenesis"/>
    <property type="evidence" value="ECO:0007669"/>
    <property type="project" value="UniProtKB-ARBA"/>
</dbReference>
<evidence type="ECO:0000256" key="7">
    <source>
        <dbReference type="ARBA" id="ARBA00023319"/>
    </source>
</evidence>
<feature type="domain" description="Protein kinase" evidence="10">
    <location>
        <begin position="432"/>
        <end position="687"/>
    </location>
</feature>
<dbReference type="FunFam" id="1.10.510.10:FF:000594">
    <property type="entry name" value="Myosin light chain kinase isoform-III"/>
    <property type="match status" value="1"/>
</dbReference>
<dbReference type="PROSITE" id="PS50835">
    <property type="entry name" value="IG_LIKE"/>
    <property type="match status" value="3"/>
</dbReference>
<dbReference type="PROSITE" id="PS00108">
    <property type="entry name" value="PROTEIN_KINASE_ST"/>
    <property type="match status" value="1"/>
</dbReference>
<dbReference type="InterPro" id="IPR000719">
    <property type="entry name" value="Prot_kinase_dom"/>
</dbReference>
<reference evidence="13" key="1">
    <citation type="submission" date="2025-08" db="UniProtKB">
        <authorList>
            <consortium name="Ensembl"/>
        </authorList>
    </citation>
    <scope>IDENTIFICATION</scope>
</reference>
<dbReference type="Gene3D" id="3.30.200.20">
    <property type="entry name" value="Phosphorylase Kinase, domain 1"/>
    <property type="match status" value="1"/>
</dbReference>
<dbReference type="InterPro" id="IPR036116">
    <property type="entry name" value="FN3_sf"/>
</dbReference>
<feature type="domain" description="Ig-like" evidence="11">
    <location>
        <begin position="212"/>
        <end position="304"/>
    </location>
</feature>
<dbReference type="OMA" id="KWKKTGQ"/>
<dbReference type="Pfam" id="PF00069">
    <property type="entry name" value="Pkinase"/>
    <property type="match status" value="1"/>
</dbReference>
<evidence type="ECO:0000256" key="6">
    <source>
        <dbReference type="ARBA" id="ARBA00022840"/>
    </source>
</evidence>
<feature type="domain" description="Fibronectin type-III" evidence="12">
    <location>
        <begin position="312"/>
        <end position="407"/>
    </location>
</feature>
<dbReference type="PROSITE" id="PS50011">
    <property type="entry name" value="PROTEIN_KINASE_DOM"/>
    <property type="match status" value="1"/>
</dbReference>
<comment type="subcellular location">
    <subcellularLocation>
        <location evidence="1">Cytoplasm</location>
    </subcellularLocation>
</comment>
<dbReference type="RefSeq" id="XP_024140360.2">
    <property type="nucleotide sequence ID" value="XM_024284592.2"/>
</dbReference>
<dbReference type="Proteomes" id="UP000261560">
    <property type="component" value="Unplaced"/>
</dbReference>
<evidence type="ECO:0000259" key="11">
    <source>
        <dbReference type="PROSITE" id="PS50835"/>
    </source>
</evidence>
<dbReference type="SUPFAM" id="SSF49265">
    <property type="entry name" value="Fibronectin type III"/>
    <property type="match status" value="1"/>
</dbReference>
<evidence type="ECO:0000256" key="4">
    <source>
        <dbReference type="ARBA" id="ARBA00022737"/>
    </source>
</evidence>
<dbReference type="PANTHER" id="PTHR47633">
    <property type="entry name" value="IMMUNOGLOBULIN"/>
    <property type="match status" value="1"/>
</dbReference>
<evidence type="ECO:0000313" key="13">
    <source>
        <dbReference type="Ensembl" id="ENSOMEP00000030219.1"/>
    </source>
</evidence>
<feature type="domain" description="Ig-like" evidence="11">
    <location>
        <begin position="766"/>
        <end position="855"/>
    </location>
</feature>
<feature type="binding site" evidence="8">
    <location>
        <position position="461"/>
    </location>
    <ligand>
        <name>ATP</name>
        <dbReference type="ChEBI" id="CHEBI:30616"/>
    </ligand>
</feature>
<dbReference type="Ensembl" id="ENSOMET00000020407.1">
    <property type="protein sequence ID" value="ENSOMEP00000030219.1"/>
    <property type="gene ID" value="ENSOMEG00000014347.1"/>
</dbReference>
<dbReference type="InterPro" id="IPR003599">
    <property type="entry name" value="Ig_sub"/>
</dbReference>
<keyword evidence="14" id="KW-1185">Reference proteome</keyword>
<dbReference type="InterPro" id="IPR007110">
    <property type="entry name" value="Ig-like_dom"/>
</dbReference>
<comment type="similarity">
    <text evidence="2">Belongs to the protein kinase superfamily. CAMK Ser/Thr protein kinase family.</text>
</comment>
<dbReference type="GO" id="GO:0045989">
    <property type="term" value="P:positive regulation of striated muscle contraction"/>
    <property type="evidence" value="ECO:0007669"/>
    <property type="project" value="UniProtKB-ARBA"/>
</dbReference>
<keyword evidence="7" id="KW-0393">Immunoglobulin domain</keyword>
<dbReference type="SMART" id="SM00409">
    <property type="entry name" value="IG"/>
    <property type="match status" value="3"/>
</dbReference>
<sequence>MDKDEGKPKTYLSTFHFVLKPRGQRCGDNQRENGRITANKSLAGSNKVGVSAAAEAKQVPDQRVEAPSFKEKVRNCAVGDGGSVTFQAVIAGQPLHVSWLHNGEKVTSPEPSFKDGVASLAIARCTHQNAGVYTCVAENSAGRRTSSAVLRFTGATKEVSRTNNHDLQKEVTLKHVSSEKTQLSIPSEEEKRHEEATAGANTQIKVPTKKGPPVEFVDKPDKVEVRVGERAQLSCKFRSSSLPVACCWIFNRVKEVTGGPRISVRSTEKQSCVEITQTVQEDTGLYTLVVRNRAGSAQHTVSLSIIDRPSPPASQPFVSRKTTHSLVLSWSGPGYDGGTAVLGYIVEIRREDSVQPWAEISRCKNTSHHIRSGLEPQGRYRFRVRAYNSAGVSEPGKESECVKMANSTDRRQEPLSYVTVTIDTQHDFKDHYDMHEKLGVGKFGEVFRVTHKETGQVCAGKFYRARTSKDKLAARKEIRIMNKLHHSKLVQCLAAYESRSGIVMVMEYIGGGELFERIVDDNFEHTELTSARYMRQILEGMHYVHKQKIIHLDLKPENIVCVDTTGTQIKIIDFGLANELEDDKPLMVLHGTPEFVAPEVISYEPVGVETDMWSIGVICYILLSGESPFQGNSDAETLALVTAARYEFDPESFEDISDEAKDFIGSLLKKDRRARLSCAEALSHIWMASFTTLSRRATKSLNKEKIKHFLAKRKWKKTGQAVLALKRMAHFSNKLDSDGSASDEPTWSQEAEEAIQALDKQLQIEPRFLQTLRDTTAASGATATLTCHVEGYPKPEVRWFQSEAAVRESSRVTPQHQEDGLCRLLLADLKLSDSGVYTCKAVNKLGEATCSAKLTVNP</sequence>
<dbReference type="InterPro" id="IPR011009">
    <property type="entry name" value="Kinase-like_dom_sf"/>
</dbReference>
<organism evidence="13 14">
    <name type="scientific">Oryzias melastigma</name>
    <name type="common">Marine medaka</name>
    <dbReference type="NCBI Taxonomy" id="30732"/>
    <lineage>
        <taxon>Eukaryota</taxon>
        <taxon>Metazoa</taxon>
        <taxon>Chordata</taxon>
        <taxon>Craniata</taxon>
        <taxon>Vertebrata</taxon>
        <taxon>Euteleostomi</taxon>
        <taxon>Actinopterygii</taxon>
        <taxon>Neopterygii</taxon>
        <taxon>Teleostei</taxon>
        <taxon>Neoteleostei</taxon>
        <taxon>Acanthomorphata</taxon>
        <taxon>Ovalentaria</taxon>
        <taxon>Atherinomorphae</taxon>
        <taxon>Beloniformes</taxon>
        <taxon>Adrianichthyidae</taxon>
        <taxon>Oryziinae</taxon>
        <taxon>Oryzias</taxon>
    </lineage>
</organism>
<dbReference type="GO" id="GO:0004672">
    <property type="term" value="F:protein kinase activity"/>
    <property type="evidence" value="ECO:0007669"/>
    <property type="project" value="InterPro"/>
</dbReference>
<dbReference type="PROSITE" id="PS50853">
    <property type="entry name" value="FN3"/>
    <property type="match status" value="1"/>
</dbReference>
<evidence type="ECO:0000259" key="10">
    <source>
        <dbReference type="PROSITE" id="PS50011"/>
    </source>
</evidence>
<dbReference type="KEGG" id="oml:112154026"/>
<dbReference type="GO" id="GO:0005737">
    <property type="term" value="C:cytoplasm"/>
    <property type="evidence" value="ECO:0007669"/>
    <property type="project" value="UniProtKB-SubCell"/>
</dbReference>
<evidence type="ECO:0000256" key="2">
    <source>
        <dbReference type="ARBA" id="ARBA00006692"/>
    </source>
</evidence>
<reference evidence="13" key="2">
    <citation type="submission" date="2025-09" db="UniProtKB">
        <authorList>
            <consortium name="Ensembl"/>
        </authorList>
    </citation>
    <scope>IDENTIFICATION</scope>
</reference>
<evidence type="ECO:0000256" key="5">
    <source>
        <dbReference type="ARBA" id="ARBA00022741"/>
    </source>
</evidence>
<dbReference type="InterPro" id="IPR017441">
    <property type="entry name" value="Protein_kinase_ATP_BS"/>
</dbReference>
<dbReference type="GO" id="GO:0055013">
    <property type="term" value="P:cardiac muscle cell development"/>
    <property type="evidence" value="ECO:0007669"/>
    <property type="project" value="UniProtKB-ARBA"/>
</dbReference>
<dbReference type="GO" id="GO:0060298">
    <property type="term" value="P:positive regulation of sarcomere organization"/>
    <property type="evidence" value="ECO:0007669"/>
    <property type="project" value="UniProtKB-ARBA"/>
</dbReference>
<dbReference type="GeneTree" id="ENSGT00940000163949"/>
<evidence type="ECO:0000256" key="3">
    <source>
        <dbReference type="ARBA" id="ARBA00022490"/>
    </source>
</evidence>
<dbReference type="SMART" id="SM00408">
    <property type="entry name" value="IGc2"/>
    <property type="match status" value="3"/>
</dbReference>
<dbReference type="Gene3D" id="2.60.40.10">
    <property type="entry name" value="Immunoglobulins"/>
    <property type="match status" value="4"/>
</dbReference>
<dbReference type="PaxDb" id="30732-ENSOMEP00000030219"/>
<dbReference type="SMART" id="SM00220">
    <property type="entry name" value="S_TKc"/>
    <property type="match status" value="1"/>
</dbReference>
<dbReference type="SUPFAM" id="SSF56112">
    <property type="entry name" value="Protein kinase-like (PK-like)"/>
    <property type="match status" value="1"/>
</dbReference>
<evidence type="ECO:0000256" key="1">
    <source>
        <dbReference type="ARBA" id="ARBA00004496"/>
    </source>
</evidence>
<dbReference type="AlphaFoldDB" id="A0A3B3DL62"/>